<dbReference type="Proteomes" id="UP001164819">
    <property type="component" value="Chromosome"/>
</dbReference>
<dbReference type="RefSeq" id="WP_269282248.1">
    <property type="nucleotide sequence ID" value="NZ_CP098251.1"/>
</dbReference>
<evidence type="ECO:0000313" key="1">
    <source>
        <dbReference type="EMBL" id="WAV90385.1"/>
    </source>
</evidence>
<gene>
    <name evidence="1" type="ORF">NB646_05790</name>
</gene>
<name>A0A9E9L890_9BURK</name>
<sequence>MIGSMVTSMQVAVGLLVLQLAGLVWFGYRLLAALERIGRTVAIAKKDMQEGLFSVQDRMDRLENRCMMVNLGKGEEA</sequence>
<proteinExistence type="predicted"/>
<protein>
    <submittedName>
        <fullName evidence="1">Uncharacterized protein</fullName>
    </submittedName>
</protein>
<reference evidence="1" key="1">
    <citation type="journal article" date="2022" name="Front. Microbiol.">
        <title>New perspectives on an old grouping: The genomic and phenotypic variability of Oxalobacter formigenes and the implications for calcium oxalate stone prevention.</title>
        <authorList>
            <person name="Chmiel J.A."/>
            <person name="Carr C."/>
            <person name="Stuivenberg G.A."/>
            <person name="Venema R."/>
            <person name="Chanyi R.M."/>
            <person name="Al K.F."/>
            <person name="Giguere D."/>
            <person name="Say H."/>
            <person name="Akouris P.P."/>
            <person name="Dominguez Romero S.A."/>
            <person name="Kwong A."/>
            <person name="Tai V."/>
            <person name="Koval S.F."/>
            <person name="Razvi H."/>
            <person name="Bjazevic J."/>
            <person name="Burton J.P."/>
        </authorList>
    </citation>
    <scope>NUCLEOTIDE SEQUENCE</scope>
    <source>
        <strain evidence="1">OxK</strain>
    </source>
</reference>
<accession>A0A9E9L890</accession>
<dbReference type="EMBL" id="CP098251">
    <property type="protein sequence ID" value="WAV90385.1"/>
    <property type="molecule type" value="Genomic_DNA"/>
</dbReference>
<organism evidence="1">
    <name type="scientific">Oxalobacter aliiformigenes</name>
    <dbReference type="NCBI Taxonomy" id="2946593"/>
    <lineage>
        <taxon>Bacteria</taxon>
        <taxon>Pseudomonadati</taxon>
        <taxon>Pseudomonadota</taxon>
        <taxon>Betaproteobacteria</taxon>
        <taxon>Burkholderiales</taxon>
        <taxon>Oxalobacteraceae</taxon>
        <taxon>Oxalobacter</taxon>
    </lineage>
</organism>
<dbReference type="AlphaFoldDB" id="A0A9E9L890"/>